<dbReference type="InterPro" id="IPR050264">
    <property type="entry name" value="Bact_CCA-adding_enz_type3_sf"/>
</dbReference>
<keyword evidence="7 11" id="KW-0692">RNA repair</keyword>
<feature type="binding site" evidence="11">
    <location>
        <position position="31"/>
    </location>
    <ligand>
        <name>CTP</name>
        <dbReference type="ChEBI" id="CHEBI:37563"/>
    </ligand>
</feature>
<dbReference type="CDD" id="cd05398">
    <property type="entry name" value="NT_ClassII-CCAase"/>
    <property type="match status" value="1"/>
</dbReference>
<dbReference type="GO" id="GO:0005524">
    <property type="term" value="F:ATP binding"/>
    <property type="evidence" value="ECO:0007669"/>
    <property type="project" value="UniProtKB-UniRule"/>
</dbReference>
<feature type="domain" description="Poly A polymerase head" evidence="12">
    <location>
        <begin position="23"/>
        <end position="143"/>
    </location>
</feature>
<evidence type="ECO:0000256" key="5">
    <source>
        <dbReference type="ARBA" id="ARBA00022723"/>
    </source>
</evidence>
<dbReference type="EC" id="2.7.7.72" evidence="11"/>
<evidence type="ECO:0000259" key="14">
    <source>
        <dbReference type="Pfam" id="PF13735"/>
    </source>
</evidence>
<evidence type="ECO:0000313" key="15">
    <source>
        <dbReference type="EMBL" id="PTI76140.1"/>
    </source>
</evidence>
<organism evidence="15 16">
    <name type="scientific">Staphylococcus succinus</name>
    <dbReference type="NCBI Taxonomy" id="61015"/>
    <lineage>
        <taxon>Bacteria</taxon>
        <taxon>Bacillati</taxon>
        <taxon>Bacillota</taxon>
        <taxon>Bacilli</taxon>
        <taxon>Bacillales</taxon>
        <taxon>Staphylococcaceae</taxon>
        <taxon>Staphylococcus</taxon>
    </lineage>
</organism>
<evidence type="ECO:0000256" key="10">
    <source>
        <dbReference type="ARBA" id="ARBA00022884"/>
    </source>
</evidence>
<dbReference type="InterPro" id="IPR023068">
    <property type="entry name" value="CCA-adding_enz_firmicutes"/>
</dbReference>
<dbReference type="PANTHER" id="PTHR46173">
    <property type="entry name" value="CCA TRNA NUCLEOTIDYLTRANSFERASE 1, MITOCHONDRIAL"/>
    <property type="match status" value="1"/>
</dbReference>
<dbReference type="GO" id="GO:0001680">
    <property type="term" value="P:tRNA 3'-terminal CCA addition"/>
    <property type="evidence" value="ECO:0007669"/>
    <property type="project" value="UniProtKB-UniRule"/>
</dbReference>
<feature type="binding site" evidence="11">
    <location>
        <position position="28"/>
    </location>
    <ligand>
        <name>CTP</name>
        <dbReference type="ChEBI" id="CHEBI:37563"/>
    </ligand>
</feature>
<evidence type="ECO:0000256" key="11">
    <source>
        <dbReference type="HAMAP-Rule" id="MF_01263"/>
    </source>
</evidence>
<protein>
    <recommendedName>
        <fullName evidence="11">CCA-adding enzyme</fullName>
        <ecNumber evidence="11">2.7.7.72</ecNumber>
    </recommendedName>
    <alternativeName>
        <fullName evidence="11">CCA tRNA nucleotidyltransferase</fullName>
    </alternativeName>
    <alternativeName>
        <fullName evidence="11">tRNA CCA-pyrophosphorylase</fullName>
    </alternativeName>
    <alternativeName>
        <fullName evidence="11">tRNA adenylyl-/cytidylyl- transferase</fullName>
    </alternativeName>
    <alternativeName>
        <fullName evidence="11">tRNA nucleotidyltransferase</fullName>
    </alternativeName>
    <alternativeName>
        <fullName evidence="11">tRNA-NT</fullName>
    </alternativeName>
</protein>
<feature type="binding site" evidence="11">
    <location>
        <position position="164"/>
    </location>
    <ligand>
        <name>CTP</name>
        <dbReference type="ChEBI" id="CHEBI:37563"/>
    </ligand>
</feature>
<feature type="binding site" evidence="11">
    <location>
        <position position="164"/>
    </location>
    <ligand>
        <name>ATP</name>
        <dbReference type="ChEBI" id="CHEBI:30616"/>
    </ligand>
</feature>
<feature type="binding site" evidence="11">
    <location>
        <position position="112"/>
    </location>
    <ligand>
        <name>CTP</name>
        <dbReference type="ChEBI" id="CHEBI:37563"/>
    </ligand>
</feature>
<evidence type="ECO:0000259" key="13">
    <source>
        <dbReference type="Pfam" id="PF12627"/>
    </source>
</evidence>
<evidence type="ECO:0000256" key="7">
    <source>
        <dbReference type="ARBA" id="ARBA00022800"/>
    </source>
</evidence>
<sequence length="401" mass="46630">MTKSLFEIAKPILKQLQAHQFEAFFVGGSVRDYIMDKEIHDIDITTSATPDEIEAIFDKTIPIGRDHGTVNVVYNNDQYEVTTFRAEGEYDDHRRPNEVFFVRDLYEDVKRRDFTMNAIAMDIDYQIHDYFEGQKDIQNHIIRTVGKADERFNEDALRIIRGLRFQSQLGFSLEKETYEGMDAHIADIAHLSIERIIVELKKLTLGRYVAQSFSNLKDFEAFKYIPFFKEYDISQFMLETPLPFEMFVALLKVQQPAIDGKLAALKISNNDKRRIHRLEQLVRYMPQVHDKDALKLFVYDYGKEDILQVLTYLDVINHNDIVTISPLIINTITINEVTQQLPIISRKELNINGKDLIQTMNVPSGAWVKIALRQIECAVVAGDVKNIKEDLIEWVKRHVKI</sequence>
<dbReference type="Pfam" id="PF13735">
    <property type="entry name" value="tRNA_NucTran2_2"/>
    <property type="match status" value="1"/>
</dbReference>
<feature type="domain" description="CCA-adding enzyme C-terminal" evidence="14">
    <location>
        <begin position="247"/>
        <end position="395"/>
    </location>
</feature>
<feature type="binding site" evidence="11">
    <location>
        <position position="31"/>
    </location>
    <ligand>
        <name>ATP</name>
        <dbReference type="ChEBI" id="CHEBI:30616"/>
    </ligand>
</feature>
<evidence type="ECO:0000256" key="4">
    <source>
        <dbReference type="ARBA" id="ARBA00022695"/>
    </source>
</evidence>
<comment type="similarity">
    <text evidence="11">Belongs to the tRNA nucleotidyltransferase/poly(A) polymerase family. Bacterial CCA-adding enzyme type 3 subfamily.</text>
</comment>
<keyword evidence="2 11" id="KW-0808">Transferase</keyword>
<feature type="binding site" evidence="11">
    <location>
        <position position="112"/>
    </location>
    <ligand>
        <name>ATP</name>
        <dbReference type="ChEBI" id="CHEBI:30616"/>
    </ligand>
</feature>
<evidence type="ECO:0000256" key="6">
    <source>
        <dbReference type="ARBA" id="ARBA00022741"/>
    </source>
</evidence>
<dbReference type="GO" id="GO:0004810">
    <property type="term" value="F:CCA tRNA nucleotidyltransferase activity"/>
    <property type="evidence" value="ECO:0007669"/>
    <property type="project" value="UniProtKB-UniRule"/>
</dbReference>
<gene>
    <name evidence="11" type="primary">cca</name>
    <name evidence="15" type="ORF">BU058_05215</name>
</gene>
<evidence type="ECO:0000256" key="3">
    <source>
        <dbReference type="ARBA" id="ARBA00022694"/>
    </source>
</evidence>
<keyword evidence="6 11" id="KW-0547">Nucleotide-binding</keyword>
<feature type="binding site" evidence="11">
    <location>
        <position position="161"/>
    </location>
    <ligand>
        <name>CTP</name>
        <dbReference type="ChEBI" id="CHEBI:37563"/>
    </ligand>
</feature>
<dbReference type="Gene3D" id="3.30.460.10">
    <property type="entry name" value="Beta Polymerase, domain 2"/>
    <property type="match status" value="1"/>
</dbReference>
<dbReference type="InterPro" id="IPR032810">
    <property type="entry name" value="CCA-adding_enz_C"/>
</dbReference>
<dbReference type="EMBL" id="PZFQ01000013">
    <property type="protein sequence ID" value="PTI76140.1"/>
    <property type="molecule type" value="Genomic_DNA"/>
</dbReference>
<dbReference type="RefSeq" id="WP_107544958.1">
    <property type="nucleotide sequence ID" value="NZ_PZFQ01000013.1"/>
</dbReference>
<evidence type="ECO:0000256" key="8">
    <source>
        <dbReference type="ARBA" id="ARBA00022840"/>
    </source>
</evidence>
<comment type="catalytic activity">
    <reaction evidence="11">
        <text>a tRNA precursor + 2 CTP + ATP = a tRNA with a 3' CCA end + 3 diphosphate</text>
        <dbReference type="Rhea" id="RHEA:14433"/>
        <dbReference type="Rhea" id="RHEA-COMP:10465"/>
        <dbReference type="Rhea" id="RHEA-COMP:10468"/>
        <dbReference type="ChEBI" id="CHEBI:30616"/>
        <dbReference type="ChEBI" id="CHEBI:33019"/>
        <dbReference type="ChEBI" id="CHEBI:37563"/>
        <dbReference type="ChEBI" id="CHEBI:74896"/>
        <dbReference type="ChEBI" id="CHEBI:83071"/>
        <dbReference type="EC" id="2.7.7.72"/>
    </reaction>
</comment>
<proteinExistence type="inferred from homology"/>
<comment type="catalytic activity">
    <reaction evidence="11">
        <text>a tRNA with a 3' CCA end + 2 CTP + ATP = a tRNA with a 3' CCACCA end + 3 diphosphate</text>
        <dbReference type="Rhea" id="RHEA:76235"/>
        <dbReference type="Rhea" id="RHEA-COMP:10468"/>
        <dbReference type="Rhea" id="RHEA-COMP:18655"/>
        <dbReference type="ChEBI" id="CHEBI:30616"/>
        <dbReference type="ChEBI" id="CHEBI:33019"/>
        <dbReference type="ChEBI" id="CHEBI:37563"/>
        <dbReference type="ChEBI" id="CHEBI:83071"/>
        <dbReference type="ChEBI" id="CHEBI:195187"/>
    </reaction>
</comment>
<comment type="caution">
    <text evidence="15">The sequence shown here is derived from an EMBL/GenBank/DDBJ whole genome shotgun (WGS) entry which is preliminary data.</text>
</comment>
<keyword evidence="9 11" id="KW-0460">Magnesium</keyword>
<dbReference type="SUPFAM" id="SSF81301">
    <property type="entry name" value="Nucleotidyltransferase"/>
    <property type="match status" value="1"/>
</dbReference>
<comment type="function">
    <text evidence="11">Catalyzes the addition and repair of the essential 3'-terminal CCA sequence in tRNAs without using a nucleic acid template. Adds these three nucleotides in the order of C, C, and A to the tRNA nucleotide-73, using CTP and ATP as substrates and producing inorganic pyrophosphate. tRNA 3'-terminal CCA addition is required both for tRNA processing and repair. Also involved in tRNA surveillance by mediating tandem CCA addition to generate a CCACCA at the 3' terminus of unstable tRNAs. While stable tRNAs receive only 3'-terminal CCA, unstable tRNAs are marked with CCACCA and rapidly degraded.</text>
</comment>
<feature type="binding site" evidence="11">
    <location>
        <position position="41"/>
    </location>
    <ligand>
        <name>Mg(2+)</name>
        <dbReference type="ChEBI" id="CHEBI:18420"/>
    </ligand>
</feature>
<comment type="cofactor">
    <cofactor evidence="1 11">
        <name>Mg(2+)</name>
        <dbReference type="ChEBI" id="CHEBI:18420"/>
    </cofactor>
</comment>
<dbReference type="HAMAP" id="MF_01263">
    <property type="entry name" value="CCA_bact_type3"/>
    <property type="match status" value="1"/>
</dbReference>
<keyword evidence="3 11" id="KW-0819">tRNA processing</keyword>
<feature type="binding site" evidence="11">
    <location>
        <position position="155"/>
    </location>
    <ligand>
        <name>ATP</name>
        <dbReference type="ChEBI" id="CHEBI:30616"/>
    </ligand>
</feature>
<dbReference type="NCBIfam" id="NF009814">
    <property type="entry name" value="PRK13299.1"/>
    <property type="match status" value="1"/>
</dbReference>
<keyword evidence="5 11" id="KW-0479">Metal-binding</keyword>
<dbReference type="GO" id="GO:0042245">
    <property type="term" value="P:RNA repair"/>
    <property type="evidence" value="ECO:0007669"/>
    <property type="project" value="UniProtKB-KW"/>
</dbReference>
<dbReference type="Gene3D" id="1.10.3090.10">
    <property type="entry name" value="cca-adding enzyme, domain 2"/>
    <property type="match status" value="1"/>
</dbReference>
<dbReference type="GO" id="GO:0000049">
    <property type="term" value="F:tRNA binding"/>
    <property type="evidence" value="ECO:0007669"/>
    <property type="project" value="UniProtKB-UniRule"/>
</dbReference>
<dbReference type="PANTHER" id="PTHR46173:SF1">
    <property type="entry name" value="CCA TRNA NUCLEOTIDYLTRANSFERASE 1, MITOCHONDRIAL"/>
    <property type="match status" value="1"/>
</dbReference>
<feature type="binding site" evidence="11">
    <location>
        <position position="155"/>
    </location>
    <ligand>
        <name>CTP</name>
        <dbReference type="ChEBI" id="CHEBI:37563"/>
    </ligand>
</feature>
<comment type="miscellaneous">
    <text evidence="11">A single active site specifically recognizes both ATP and CTP and is responsible for their addition.</text>
</comment>
<keyword evidence="4 11" id="KW-0548">Nucleotidyltransferase</keyword>
<evidence type="ECO:0000256" key="2">
    <source>
        <dbReference type="ARBA" id="ARBA00022679"/>
    </source>
</evidence>
<keyword evidence="10 11" id="KW-0694">RNA-binding</keyword>
<evidence type="ECO:0000256" key="1">
    <source>
        <dbReference type="ARBA" id="ARBA00001946"/>
    </source>
</evidence>
<dbReference type="SUPFAM" id="SSF81891">
    <property type="entry name" value="Poly A polymerase C-terminal region-like"/>
    <property type="match status" value="1"/>
</dbReference>
<accession>A0A9Q6HQC7</accession>
<dbReference type="AlphaFoldDB" id="A0A9Q6HQC7"/>
<evidence type="ECO:0000259" key="12">
    <source>
        <dbReference type="Pfam" id="PF01743"/>
    </source>
</evidence>
<feature type="binding site" evidence="11">
    <location>
        <position position="28"/>
    </location>
    <ligand>
        <name>ATP</name>
        <dbReference type="ChEBI" id="CHEBI:30616"/>
    </ligand>
</feature>
<dbReference type="InterPro" id="IPR032828">
    <property type="entry name" value="PolyA_RNA-bd"/>
</dbReference>
<dbReference type="Pfam" id="PF01743">
    <property type="entry name" value="PolyA_pol"/>
    <property type="match status" value="1"/>
</dbReference>
<keyword evidence="8 11" id="KW-0067">ATP-binding</keyword>
<evidence type="ECO:0000313" key="16">
    <source>
        <dbReference type="Proteomes" id="UP000241960"/>
    </source>
</evidence>
<comment type="subunit">
    <text evidence="11">Homodimer.</text>
</comment>
<feature type="binding site" evidence="11">
    <location>
        <position position="43"/>
    </location>
    <ligand>
        <name>Mg(2+)</name>
        <dbReference type="ChEBI" id="CHEBI:18420"/>
    </ligand>
</feature>
<dbReference type="Gene3D" id="1.10.246.80">
    <property type="match status" value="1"/>
</dbReference>
<feature type="binding site" evidence="11">
    <location>
        <position position="158"/>
    </location>
    <ligand>
        <name>ATP</name>
        <dbReference type="ChEBI" id="CHEBI:30616"/>
    </ligand>
</feature>
<feature type="binding site" evidence="11">
    <location>
        <position position="161"/>
    </location>
    <ligand>
        <name>ATP</name>
        <dbReference type="ChEBI" id="CHEBI:30616"/>
    </ligand>
</feature>
<name>A0A9Q6HQC7_9STAP</name>
<dbReference type="GO" id="GO:0000287">
    <property type="term" value="F:magnesium ion binding"/>
    <property type="evidence" value="ECO:0007669"/>
    <property type="project" value="UniProtKB-UniRule"/>
</dbReference>
<dbReference type="InterPro" id="IPR002646">
    <property type="entry name" value="PolA_pol_head_dom"/>
</dbReference>
<feature type="domain" description="tRNA nucleotidyltransferase/poly(A) polymerase RNA and SrmB- binding" evidence="13">
    <location>
        <begin position="170"/>
        <end position="229"/>
    </location>
</feature>
<dbReference type="InterPro" id="IPR043519">
    <property type="entry name" value="NT_sf"/>
</dbReference>
<dbReference type="Proteomes" id="UP000241960">
    <property type="component" value="Unassembled WGS sequence"/>
</dbReference>
<evidence type="ECO:0000256" key="9">
    <source>
        <dbReference type="ARBA" id="ARBA00022842"/>
    </source>
</evidence>
<reference evidence="15 16" key="1">
    <citation type="journal article" date="2016" name="Front. Microbiol.">
        <title>Comprehensive Phylogenetic Analysis of Bovine Non-aureus Staphylococci Species Based on Whole-Genome Sequencing.</title>
        <authorList>
            <person name="Naushad S."/>
            <person name="Barkema H.W."/>
            <person name="Luby C."/>
            <person name="Condas L.A."/>
            <person name="Nobrega D.B."/>
            <person name="Carson D.A."/>
            <person name="De Buck J."/>
        </authorList>
    </citation>
    <scope>NUCLEOTIDE SEQUENCE [LARGE SCALE GENOMIC DNA]</scope>
    <source>
        <strain evidence="15 16">SNUC 1231</strain>
    </source>
</reference>
<feature type="binding site" evidence="11">
    <location>
        <position position="158"/>
    </location>
    <ligand>
        <name>CTP</name>
        <dbReference type="ChEBI" id="CHEBI:37563"/>
    </ligand>
</feature>
<dbReference type="Pfam" id="PF12627">
    <property type="entry name" value="PolyA_pol_RNAbd"/>
    <property type="match status" value="1"/>
</dbReference>